<gene>
    <name evidence="2" type="ORF">EQW73_17700</name>
    <name evidence="3" type="ORF">EQW78_17610</name>
</gene>
<feature type="compositionally biased region" description="Pro residues" evidence="1">
    <location>
        <begin position="11"/>
        <end position="24"/>
    </location>
</feature>
<feature type="region of interest" description="Disordered" evidence="1">
    <location>
        <begin position="79"/>
        <end position="103"/>
    </location>
</feature>
<evidence type="ECO:0000313" key="3">
    <source>
        <dbReference type="EMBL" id="RXR29736.1"/>
    </source>
</evidence>
<keyword evidence="5" id="KW-1185">Reference proteome</keyword>
<organism evidence="3 4">
    <name type="scientific">Oerskovia turbata</name>
    <dbReference type="NCBI Taxonomy" id="1713"/>
    <lineage>
        <taxon>Bacteria</taxon>
        <taxon>Bacillati</taxon>
        <taxon>Actinomycetota</taxon>
        <taxon>Actinomycetes</taxon>
        <taxon>Micrococcales</taxon>
        <taxon>Cellulomonadaceae</taxon>
        <taxon>Oerskovia</taxon>
    </lineage>
</organism>
<dbReference type="EMBL" id="SDJR01000016">
    <property type="protein sequence ID" value="RXR21727.1"/>
    <property type="molecule type" value="Genomic_DNA"/>
</dbReference>
<sequence length="103" mass="11177">MTSNQTRYLTAPPPTTQNPTPPPTGSLRWDAVLQKMANLCAIISIFLPLVLPAASSPGEVTVNTTTNTTTNNYYYYFDAPCPEPEEHDPPSSVPDPDGSVARR</sequence>
<dbReference type="Proteomes" id="UP000290517">
    <property type="component" value="Unassembled WGS sequence"/>
</dbReference>
<dbReference type="RefSeq" id="WP_129429662.1">
    <property type="nucleotide sequence ID" value="NZ_JOFV01000025.1"/>
</dbReference>
<comment type="caution">
    <text evidence="3">The sequence shown here is derived from an EMBL/GenBank/DDBJ whole genome shotgun (WGS) entry which is preliminary data.</text>
</comment>
<evidence type="ECO:0000256" key="1">
    <source>
        <dbReference type="SAM" id="MobiDB-lite"/>
    </source>
</evidence>
<evidence type="ECO:0000313" key="4">
    <source>
        <dbReference type="Proteomes" id="UP000289805"/>
    </source>
</evidence>
<name>A0A4V1N3T0_9CELL</name>
<dbReference type="Proteomes" id="UP000289805">
    <property type="component" value="Unassembled WGS sequence"/>
</dbReference>
<reference evidence="4 5" key="1">
    <citation type="submission" date="2019-01" db="EMBL/GenBank/DDBJ databases">
        <title>Oerskovia turbata Genome sequencing and assembly.</title>
        <authorList>
            <person name="Dou T."/>
        </authorList>
    </citation>
    <scope>NUCLEOTIDE SEQUENCE [LARGE SCALE GENOMIC DNA]</scope>
    <source>
        <strain evidence="3 4">JCM12123</strain>
        <strain evidence="2 5">JCM3160</strain>
    </source>
</reference>
<feature type="compositionally biased region" description="Low complexity" evidence="1">
    <location>
        <begin position="94"/>
        <end position="103"/>
    </location>
</feature>
<evidence type="ECO:0000313" key="5">
    <source>
        <dbReference type="Proteomes" id="UP000290517"/>
    </source>
</evidence>
<proteinExistence type="predicted"/>
<dbReference type="AlphaFoldDB" id="A0A4V1N3T0"/>
<feature type="region of interest" description="Disordered" evidence="1">
    <location>
        <begin position="1"/>
        <end position="26"/>
    </location>
</feature>
<evidence type="ECO:0000313" key="2">
    <source>
        <dbReference type="EMBL" id="RXR21727.1"/>
    </source>
</evidence>
<accession>A0A4V1N3T0</accession>
<dbReference type="EMBL" id="SDJQ01000032">
    <property type="protein sequence ID" value="RXR29736.1"/>
    <property type="molecule type" value="Genomic_DNA"/>
</dbReference>
<protein>
    <submittedName>
        <fullName evidence="3">Uncharacterized protein</fullName>
    </submittedName>
</protein>